<feature type="region of interest" description="Disordered" evidence="1">
    <location>
        <begin position="461"/>
        <end position="483"/>
    </location>
</feature>
<feature type="transmembrane region" description="Helical" evidence="2">
    <location>
        <begin position="36"/>
        <end position="54"/>
    </location>
</feature>
<dbReference type="WBParaSite" id="Csp11.Scaffold630.g20676.t1">
    <property type="protein sequence ID" value="Csp11.Scaffold630.g20676.t1"/>
    <property type="gene ID" value="Csp11.Scaffold630.g20676"/>
</dbReference>
<keyword evidence="2" id="KW-0472">Membrane</keyword>
<feature type="transmembrane region" description="Helical" evidence="2">
    <location>
        <begin position="74"/>
        <end position="94"/>
    </location>
</feature>
<keyword evidence="2" id="KW-0812">Transmembrane</keyword>
<feature type="transmembrane region" description="Helical" evidence="2">
    <location>
        <begin position="168"/>
        <end position="192"/>
    </location>
</feature>
<evidence type="ECO:0000256" key="1">
    <source>
        <dbReference type="SAM" id="MobiDB-lite"/>
    </source>
</evidence>
<feature type="transmembrane region" description="Helical" evidence="2">
    <location>
        <begin position="406"/>
        <end position="424"/>
    </location>
</feature>
<reference evidence="4" key="1">
    <citation type="submission" date="2016-11" db="UniProtKB">
        <authorList>
            <consortium name="WormBaseParasite"/>
        </authorList>
    </citation>
    <scope>IDENTIFICATION</scope>
</reference>
<organism evidence="3 4">
    <name type="scientific">Caenorhabditis tropicalis</name>
    <dbReference type="NCBI Taxonomy" id="1561998"/>
    <lineage>
        <taxon>Eukaryota</taxon>
        <taxon>Metazoa</taxon>
        <taxon>Ecdysozoa</taxon>
        <taxon>Nematoda</taxon>
        <taxon>Chromadorea</taxon>
        <taxon>Rhabditida</taxon>
        <taxon>Rhabditina</taxon>
        <taxon>Rhabditomorpha</taxon>
        <taxon>Rhabditoidea</taxon>
        <taxon>Rhabditidae</taxon>
        <taxon>Peloderinae</taxon>
        <taxon>Caenorhabditis</taxon>
    </lineage>
</organism>
<feature type="transmembrane region" description="Helical" evidence="2">
    <location>
        <begin position="138"/>
        <end position="162"/>
    </location>
</feature>
<feature type="transmembrane region" description="Helical" evidence="2">
    <location>
        <begin position="100"/>
        <end position="117"/>
    </location>
</feature>
<protein>
    <submittedName>
        <fullName evidence="4">DUF4153 domain-containing protein</fullName>
    </submittedName>
</protein>
<accession>A0A1I7UYQ5</accession>
<keyword evidence="2" id="KW-1133">Transmembrane helix</keyword>
<sequence length="483" mass="55743">MPPELNSKSKLWKIAPIVFSLVYLTVAAFFSWDTLLTATIILSIWIIQFGFFAIVRKCMKKDIQDQKGEYRKDLLIGSAGACVISWAVRIAVLIDPFNDEFYYLAILSTPLAFFLFYKKFIFEAKKECKTSYKSTDKLLWIVILINSIGIFVTGEIALSFWWEELRARLFWVQLLNGVVGCVVMLEFCYFWCGRFKLNGEDDPIISGNDSIEGIVREAETMERKHSKFQKFMVSPIKRLFYIKLEEPYPELTITDVIPRVYILVFPPLALIGLVLIFFSYCDCYSLIILVTLTSALIYGGFYLYEKRWKAKFDLSKKNELLIGLGGGLVAAWIPRIGALLDFEEWVLNFICPLLFILFYLHFTVEGKKKWRVVYDRSDKVPLIIGIVNVIALLPMIQISMTERWHGFWVWCHLALMAICTLNSIELCQVWNGKIESGASERKFFENPLIDEKPAFIGPLVHKAPKTDKRTPTQKLSDYLDGKP</sequence>
<proteinExistence type="predicted"/>
<feature type="transmembrane region" description="Helical" evidence="2">
    <location>
        <begin position="382"/>
        <end position="400"/>
    </location>
</feature>
<feature type="transmembrane region" description="Helical" evidence="2">
    <location>
        <begin position="260"/>
        <end position="280"/>
    </location>
</feature>
<dbReference type="STRING" id="1561998.A0A1I7UYQ5"/>
<evidence type="ECO:0000313" key="4">
    <source>
        <dbReference type="WBParaSite" id="Csp11.Scaffold630.g20676.t1"/>
    </source>
</evidence>
<feature type="transmembrane region" description="Helical" evidence="2">
    <location>
        <begin position="320"/>
        <end position="339"/>
    </location>
</feature>
<feature type="transmembrane region" description="Helical" evidence="2">
    <location>
        <begin position="12"/>
        <end position="30"/>
    </location>
</feature>
<dbReference type="AlphaFoldDB" id="A0A1I7UYQ5"/>
<keyword evidence="3" id="KW-1185">Reference proteome</keyword>
<feature type="transmembrane region" description="Helical" evidence="2">
    <location>
        <begin position="286"/>
        <end position="304"/>
    </location>
</feature>
<dbReference type="Proteomes" id="UP000095282">
    <property type="component" value="Unplaced"/>
</dbReference>
<feature type="transmembrane region" description="Helical" evidence="2">
    <location>
        <begin position="345"/>
        <end position="362"/>
    </location>
</feature>
<evidence type="ECO:0000256" key="2">
    <source>
        <dbReference type="SAM" id="Phobius"/>
    </source>
</evidence>
<name>A0A1I7UYQ5_9PELO</name>
<evidence type="ECO:0000313" key="3">
    <source>
        <dbReference type="Proteomes" id="UP000095282"/>
    </source>
</evidence>